<proteinExistence type="predicted"/>
<evidence type="ECO:0000313" key="2">
    <source>
        <dbReference type="Proteomes" id="UP000070284"/>
    </source>
</evidence>
<accession>A0A133UM38</accession>
<dbReference type="AlphaFoldDB" id="A0A133UM38"/>
<keyword evidence="2" id="KW-1185">Reference proteome</keyword>
<name>A0A133UM38_9EURY</name>
<dbReference type="EMBL" id="LHXO01000019">
    <property type="protein sequence ID" value="KXA95295.1"/>
    <property type="molecule type" value="Genomic_DNA"/>
</dbReference>
<dbReference type="Proteomes" id="UP000070284">
    <property type="component" value="Unassembled WGS sequence"/>
</dbReference>
<sequence>MIPNQILKESKGFYPGKKNQTEKNIRLKSRHPRKMKPKERIRAAFNHKEPDRVPISALTVNSPPASEILEREAWTGIGARQATRRFEILRKGGNVIEFYRRRAKDEVALYRKMGLDAYFMGGMIPKENQAPP</sequence>
<reference evidence="1 2" key="1">
    <citation type="journal article" date="2016" name="Sci. Rep.">
        <title>Metabolic traits of an uncultured archaeal lineage -MSBL1- from brine pools of the Red Sea.</title>
        <authorList>
            <person name="Mwirichia R."/>
            <person name="Alam I."/>
            <person name="Rashid M."/>
            <person name="Vinu M."/>
            <person name="Ba-Alawi W."/>
            <person name="Anthony Kamau A."/>
            <person name="Kamanda Ngugi D."/>
            <person name="Goker M."/>
            <person name="Klenk H.P."/>
            <person name="Bajic V."/>
            <person name="Stingl U."/>
        </authorList>
    </citation>
    <scope>NUCLEOTIDE SEQUENCE [LARGE SCALE GENOMIC DNA]</scope>
    <source>
        <strain evidence="1">SCGC-AAA259E19</strain>
    </source>
</reference>
<evidence type="ECO:0000313" key="1">
    <source>
        <dbReference type="EMBL" id="KXA95295.1"/>
    </source>
</evidence>
<comment type="caution">
    <text evidence="1">The sequence shown here is derived from an EMBL/GenBank/DDBJ whole genome shotgun (WGS) entry which is preliminary data.</text>
</comment>
<organism evidence="1 2">
    <name type="scientific">candidate division MSBL1 archaeon SCGC-AAA259E19</name>
    <dbReference type="NCBI Taxonomy" id="1698264"/>
    <lineage>
        <taxon>Archaea</taxon>
        <taxon>Methanobacteriati</taxon>
        <taxon>Methanobacteriota</taxon>
        <taxon>candidate division MSBL1</taxon>
    </lineage>
</organism>
<gene>
    <name evidence="1" type="ORF">AKJ65_02105</name>
</gene>
<protein>
    <submittedName>
        <fullName evidence="1">Uncharacterized protein</fullName>
    </submittedName>
</protein>